<keyword evidence="8" id="KW-1185">Reference proteome</keyword>
<gene>
    <name evidence="7" type="ORF">ACAOBT_LOCUS2343</name>
</gene>
<dbReference type="GO" id="GO:0003677">
    <property type="term" value="F:DNA binding"/>
    <property type="evidence" value="ECO:0007669"/>
    <property type="project" value="UniProtKB-UniRule"/>
</dbReference>
<organism evidence="7 8">
    <name type="scientific">Acanthoscelides obtectus</name>
    <name type="common">Bean weevil</name>
    <name type="synonym">Bruchus obtectus</name>
    <dbReference type="NCBI Taxonomy" id="200917"/>
    <lineage>
        <taxon>Eukaryota</taxon>
        <taxon>Metazoa</taxon>
        <taxon>Ecdysozoa</taxon>
        <taxon>Arthropoda</taxon>
        <taxon>Hexapoda</taxon>
        <taxon>Insecta</taxon>
        <taxon>Pterygota</taxon>
        <taxon>Neoptera</taxon>
        <taxon>Endopterygota</taxon>
        <taxon>Coleoptera</taxon>
        <taxon>Polyphaga</taxon>
        <taxon>Cucujiformia</taxon>
        <taxon>Chrysomeloidea</taxon>
        <taxon>Chrysomelidae</taxon>
        <taxon>Bruchinae</taxon>
        <taxon>Bruchini</taxon>
        <taxon>Acanthoscelides</taxon>
    </lineage>
</organism>
<dbReference type="EMBL" id="CAKOFQ010006674">
    <property type="protein sequence ID" value="CAH1957895.1"/>
    <property type="molecule type" value="Genomic_DNA"/>
</dbReference>
<feature type="domain" description="THAP-type" evidence="6">
    <location>
        <begin position="16"/>
        <end position="92"/>
    </location>
</feature>
<dbReference type="GO" id="GO:0008270">
    <property type="term" value="F:zinc ion binding"/>
    <property type="evidence" value="ECO:0007669"/>
    <property type="project" value="UniProtKB-KW"/>
</dbReference>
<evidence type="ECO:0000313" key="7">
    <source>
        <dbReference type="EMBL" id="CAH1957895.1"/>
    </source>
</evidence>
<name>A0A9P0NVE1_ACAOB</name>
<evidence type="ECO:0000256" key="2">
    <source>
        <dbReference type="ARBA" id="ARBA00022771"/>
    </source>
</evidence>
<keyword evidence="2 5" id="KW-0863">Zinc-finger</keyword>
<protein>
    <recommendedName>
        <fullName evidence="6">THAP-type domain-containing protein</fullName>
    </recommendedName>
</protein>
<dbReference type="SMART" id="SM00980">
    <property type="entry name" value="THAP"/>
    <property type="match status" value="1"/>
</dbReference>
<reference evidence="7" key="1">
    <citation type="submission" date="2022-03" db="EMBL/GenBank/DDBJ databases">
        <authorList>
            <person name="Sayadi A."/>
        </authorList>
    </citation>
    <scope>NUCLEOTIDE SEQUENCE</scope>
</reference>
<evidence type="ECO:0000259" key="6">
    <source>
        <dbReference type="PROSITE" id="PS50950"/>
    </source>
</evidence>
<evidence type="ECO:0000256" key="4">
    <source>
        <dbReference type="ARBA" id="ARBA00023125"/>
    </source>
</evidence>
<evidence type="ECO:0000256" key="5">
    <source>
        <dbReference type="PROSITE-ProRule" id="PRU00309"/>
    </source>
</evidence>
<keyword evidence="3" id="KW-0862">Zinc</keyword>
<evidence type="ECO:0000256" key="1">
    <source>
        <dbReference type="ARBA" id="ARBA00022723"/>
    </source>
</evidence>
<dbReference type="Pfam" id="PF05485">
    <property type="entry name" value="THAP"/>
    <property type="match status" value="1"/>
</dbReference>
<dbReference type="Proteomes" id="UP001152888">
    <property type="component" value="Unassembled WGS sequence"/>
</dbReference>
<dbReference type="OrthoDB" id="6742061at2759"/>
<dbReference type="PROSITE" id="PS50950">
    <property type="entry name" value="ZF_THAP"/>
    <property type="match status" value="1"/>
</dbReference>
<evidence type="ECO:0000313" key="8">
    <source>
        <dbReference type="Proteomes" id="UP001152888"/>
    </source>
</evidence>
<keyword evidence="4 5" id="KW-0238">DNA-binding</keyword>
<evidence type="ECO:0000256" key="3">
    <source>
        <dbReference type="ARBA" id="ARBA00022833"/>
    </source>
</evidence>
<comment type="caution">
    <text evidence="7">The sequence shown here is derived from an EMBL/GenBank/DDBJ whole genome shotgun (WGS) entry which is preliminary data.</text>
</comment>
<dbReference type="InterPro" id="IPR006612">
    <property type="entry name" value="THAP_Znf"/>
</dbReference>
<proteinExistence type="predicted"/>
<accession>A0A9P0NVE1</accession>
<dbReference type="SUPFAM" id="SSF57716">
    <property type="entry name" value="Glucocorticoid receptor-like (DNA-binding domain)"/>
    <property type="match status" value="1"/>
</dbReference>
<dbReference type="AlphaFoldDB" id="A0A9P0NVE1"/>
<keyword evidence="1" id="KW-0479">Metal-binding</keyword>
<sequence length="247" mass="29157">MLKLISSLPVAGDLIEPKQFRCCIPKCQTRSTIDNFLNFPLDYQLRQLWISSIPNFDDVVDHETLICTKHFDKSLLRLEKNRYLSNYPPVIFPSKSEPNTKKKLKNDDFYPFYMFHLQDRDEYPLTVGCTKMKIDDFIFNFWEIKAYYAEKLGYLMDYWQVQLSIREVFFYKLNTEDVGKIKGSIKIKDTMHLEVVLSGRTMDAFDLTWAVPPTLLITRWSQLKMLLYEFGVVDGRKMEDGLPTILL</sequence>